<comment type="caution">
    <text evidence="2">The sequence shown here is derived from an EMBL/GenBank/DDBJ whole genome shotgun (WGS) entry which is preliminary data.</text>
</comment>
<accession>A0A059JJ36</accession>
<sequence length="107" mass="11917">MLVLLSVAGSREKKRKKRKKRRKKKKCCLKEDRTRSTVTGLCAAPSILPLLTTFAPSGPGGNTGIQPPFLPPEDCPSEYIRHADSDAASYAMGQYLYPRTLQERPLK</sequence>
<protein>
    <submittedName>
        <fullName evidence="2">Uncharacterized protein</fullName>
    </submittedName>
</protein>
<evidence type="ECO:0000313" key="3">
    <source>
        <dbReference type="Proteomes" id="UP000024533"/>
    </source>
</evidence>
<reference evidence="2 3" key="1">
    <citation type="submission" date="2014-02" db="EMBL/GenBank/DDBJ databases">
        <title>The Genome Sequence of Trichophyton interdigitale MR816.</title>
        <authorList>
            <consortium name="The Broad Institute Genomics Platform"/>
            <person name="Cuomo C.A."/>
            <person name="White T.C."/>
            <person name="Graser Y."/>
            <person name="Martinez-Rossi N."/>
            <person name="Heitman J."/>
            <person name="Young S.K."/>
            <person name="Zeng Q."/>
            <person name="Gargeya S."/>
            <person name="Abouelleil A."/>
            <person name="Alvarado L."/>
            <person name="Chapman S.B."/>
            <person name="Gainer-Dewar J."/>
            <person name="Goldberg J."/>
            <person name="Griggs A."/>
            <person name="Gujja S."/>
            <person name="Hansen M."/>
            <person name="Howarth C."/>
            <person name="Imamovic A."/>
            <person name="Larimer J."/>
            <person name="Martinez D."/>
            <person name="Murphy C."/>
            <person name="Pearson M.D."/>
            <person name="Persinoti G."/>
            <person name="Poon T."/>
            <person name="Priest M."/>
            <person name="Roberts A.D."/>
            <person name="Saif S."/>
            <person name="Shea T.D."/>
            <person name="Sykes S.N."/>
            <person name="Wortman J."/>
            <person name="Nusbaum C."/>
            <person name="Birren B."/>
        </authorList>
    </citation>
    <scope>NUCLEOTIDE SEQUENCE [LARGE SCALE GENOMIC DNA]</scope>
    <source>
        <strain evidence="2 3">MR816</strain>
    </source>
</reference>
<dbReference type="Proteomes" id="UP000024533">
    <property type="component" value="Unassembled WGS sequence"/>
</dbReference>
<feature type="region of interest" description="Disordered" evidence="1">
    <location>
        <begin position="8"/>
        <end position="29"/>
    </location>
</feature>
<name>A0A059JJ36_TRIIM</name>
<feature type="compositionally biased region" description="Basic residues" evidence="1">
    <location>
        <begin position="12"/>
        <end position="27"/>
    </location>
</feature>
<evidence type="ECO:0000256" key="1">
    <source>
        <dbReference type="SAM" id="MobiDB-lite"/>
    </source>
</evidence>
<keyword evidence="3" id="KW-1185">Reference proteome</keyword>
<dbReference type="EMBL" id="AOKY01000028">
    <property type="protein sequence ID" value="KDB27906.1"/>
    <property type="molecule type" value="Genomic_DNA"/>
</dbReference>
<dbReference type="HOGENOM" id="CLU_2211830_0_0_1"/>
<evidence type="ECO:0000313" key="2">
    <source>
        <dbReference type="EMBL" id="KDB27906.1"/>
    </source>
</evidence>
<dbReference type="AlphaFoldDB" id="A0A059JJ36"/>
<dbReference type="OrthoDB" id="10647699at2759"/>
<organism evidence="2 3">
    <name type="scientific">Trichophyton interdigitale (strain MR816)</name>
    <dbReference type="NCBI Taxonomy" id="1215338"/>
    <lineage>
        <taxon>Eukaryota</taxon>
        <taxon>Fungi</taxon>
        <taxon>Dikarya</taxon>
        <taxon>Ascomycota</taxon>
        <taxon>Pezizomycotina</taxon>
        <taxon>Eurotiomycetes</taxon>
        <taxon>Eurotiomycetidae</taxon>
        <taxon>Onygenales</taxon>
        <taxon>Arthrodermataceae</taxon>
        <taxon>Trichophyton</taxon>
    </lineage>
</organism>
<gene>
    <name evidence="2" type="ORF">H109_00336</name>
</gene>
<proteinExistence type="predicted"/>